<gene>
    <name evidence="1" type="ORF">BaRGS_00010410</name>
</gene>
<keyword evidence="2" id="KW-1185">Reference proteome</keyword>
<name>A0ABD0LGT3_9CAEN</name>
<evidence type="ECO:0000313" key="2">
    <source>
        <dbReference type="Proteomes" id="UP001519460"/>
    </source>
</evidence>
<dbReference type="AlphaFoldDB" id="A0ABD0LGT3"/>
<reference evidence="1 2" key="1">
    <citation type="journal article" date="2023" name="Sci. Data">
        <title>Genome assembly of the Korean intertidal mud-creeper Batillaria attramentaria.</title>
        <authorList>
            <person name="Patra A.K."/>
            <person name="Ho P.T."/>
            <person name="Jun S."/>
            <person name="Lee S.J."/>
            <person name="Kim Y."/>
            <person name="Won Y.J."/>
        </authorList>
    </citation>
    <scope>NUCLEOTIDE SEQUENCE [LARGE SCALE GENOMIC DNA]</scope>
    <source>
        <strain evidence="1">Wonlab-2016</strain>
    </source>
</reference>
<comment type="caution">
    <text evidence="1">The sequence shown here is derived from an EMBL/GenBank/DDBJ whole genome shotgun (WGS) entry which is preliminary data.</text>
</comment>
<sequence>GWLYARQNGKLAKVSLVIWLTKRAQKFQNGFPVFLLRFLSTWENLCRWDSIDIGMTVEERRPTACALYPEQDDSQLRETRAIVS</sequence>
<evidence type="ECO:0000313" key="1">
    <source>
        <dbReference type="EMBL" id="KAK7498456.1"/>
    </source>
</evidence>
<dbReference type="Proteomes" id="UP001519460">
    <property type="component" value="Unassembled WGS sequence"/>
</dbReference>
<proteinExistence type="predicted"/>
<organism evidence="1 2">
    <name type="scientific">Batillaria attramentaria</name>
    <dbReference type="NCBI Taxonomy" id="370345"/>
    <lineage>
        <taxon>Eukaryota</taxon>
        <taxon>Metazoa</taxon>
        <taxon>Spiralia</taxon>
        <taxon>Lophotrochozoa</taxon>
        <taxon>Mollusca</taxon>
        <taxon>Gastropoda</taxon>
        <taxon>Caenogastropoda</taxon>
        <taxon>Sorbeoconcha</taxon>
        <taxon>Cerithioidea</taxon>
        <taxon>Batillariidae</taxon>
        <taxon>Batillaria</taxon>
    </lineage>
</organism>
<feature type="non-terminal residue" evidence="1">
    <location>
        <position position="1"/>
    </location>
</feature>
<protein>
    <submittedName>
        <fullName evidence="1">Uncharacterized protein</fullName>
    </submittedName>
</protein>
<accession>A0ABD0LGT3</accession>
<dbReference type="EMBL" id="JACVVK020000051">
    <property type="protein sequence ID" value="KAK7498456.1"/>
    <property type="molecule type" value="Genomic_DNA"/>
</dbReference>